<dbReference type="GO" id="GO:0016020">
    <property type="term" value="C:membrane"/>
    <property type="evidence" value="ECO:0007669"/>
    <property type="project" value="UniProtKB-SubCell"/>
</dbReference>
<evidence type="ECO:0000256" key="1">
    <source>
        <dbReference type="ARBA" id="ARBA00004141"/>
    </source>
</evidence>
<reference evidence="7" key="1">
    <citation type="submission" date="2020-03" db="EMBL/GenBank/DDBJ databases">
        <title>Castanea mollissima Vanexum genome sequencing.</title>
        <authorList>
            <person name="Staton M."/>
        </authorList>
    </citation>
    <scope>NUCLEOTIDE SEQUENCE</scope>
    <source>
        <tissue evidence="7">Leaf</tissue>
    </source>
</reference>
<evidence type="ECO:0000256" key="6">
    <source>
        <dbReference type="SAM" id="Phobius"/>
    </source>
</evidence>
<sequence length="321" mass="34978">MAALIYQIFSSSALVSLGLYHLISTTRNYLKSPQQSYFAKPFHPFPHNRLRHLQLYLVILCLIIAFAHQLLLSAESDPLVKGHTPVHRFTSLQSAAVLFLFLLLSVSLLLSDSPSSLLPLPPDLFFALGSAVFFLQYSVSSTAATVQTSDLQANCDTISARISALISLLCLILACQPRLFVADVGLGAAFCLQGLWVLQTGLSLYVEAFIPEGCHGLLDVVSGVEGSTKCELEDSRLRAVAILDLVFLVHVMFVVLIAMVTYAVVAKTVGIRRLGSYEALPTAAAADNNHIQMKAMTGTQWAMRAHLQIVSWSLFCSLLIP</sequence>
<gene>
    <name evidence="7" type="ORF">CMV_024272</name>
</gene>
<dbReference type="PANTHER" id="PTHR47830">
    <property type="entry name" value="OS11G0534100 PROTEIN"/>
    <property type="match status" value="1"/>
</dbReference>
<feature type="transmembrane region" description="Helical" evidence="6">
    <location>
        <begin position="158"/>
        <end position="175"/>
    </location>
</feature>
<proteinExistence type="inferred from homology"/>
<evidence type="ECO:0000256" key="3">
    <source>
        <dbReference type="ARBA" id="ARBA00022692"/>
    </source>
</evidence>
<protein>
    <submittedName>
        <fullName evidence="7">Uncharacterized protein</fullName>
    </submittedName>
</protein>
<feature type="transmembrane region" description="Helical" evidence="6">
    <location>
        <begin position="53"/>
        <end position="72"/>
    </location>
</feature>
<accession>A0A8J4QF59</accession>
<evidence type="ECO:0000313" key="7">
    <source>
        <dbReference type="EMBL" id="KAF3949911.1"/>
    </source>
</evidence>
<comment type="similarity">
    <text evidence="2">Belongs to the TMEM45 family.</text>
</comment>
<feature type="transmembrane region" description="Helical" evidence="6">
    <location>
        <begin position="245"/>
        <end position="265"/>
    </location>
</feature>
<feature type="transmembrane region" description="Helical" evidence="6">
    <location>
        <begin position="92"/>
        <end position="110"/>
    </location>
</feature>
<dbReference type="Proteomes" id="UP000737018">
    <property type="component" value="Unassembled WGS sequence"/>
</dbReference>
<dbReference type="EMBL" id="JRKL02005794">
    <property type="protein sequence ID" value="KAF3949911.1"/>
    <property type="molecule type" value="Genomic_DNA"/>
</dbReference>
<evidence type="ECO:0000256" key="4">
    <source>
        <dbReference type="ARBA" id="ARBA00022989"/>
    </source>
</evidence>
<comment type="subcellular location">
    <subcellularLocation>
        <location evidence="1">Membrane</location>
        <topology evidence="1">Multi-pass membrane protein</topology>
    </subcellularLocation>
</comment>
<feature type="transmembrane region" description="Helical" evidence="6">
    <location>
        <begin position="6"/>
        <end position="23"/>
    </location>
</feature>
<keyword evidence="3 6" id="KW-0812">Transmembrane</keyword>
<evidence type="ECO:0000313" key="8">
    <source>
        <dbReference type="Proteomes" id="UP000737018"/>
    </source>
</evidence>
<dbReference type="PANTHER" id="PTHR47830:SF1">
    <property type="entry name" value="OS11G0534100 PROTEIN"/>
    <property type="match status" value="1"/>
</dbReference>
<keyword evidence="5 6" id="KW-0472">Membrane</keyword>
<keyword evidence="8" id="KW-1185">Reference proteome</keyword>
<dbReference type="InterPro" id="IPR006904">
    <property type="entry name" value="DUF716"/>
</dbReference>
<dbReference type="AlphaFoldDB" id="A0A8J4QF59"/>
<feature type="transmembrane region" description="Helical" evidence="6">
    <location>
        <begin position="117"/>
        <end position="138"/>
    </location>
</feature>
<evidence type="ECO:0000256" key="5">
    <source>
        <dbReference type="ARBA" id="ARBA00023136"/>
    </source>
</evidence>
<dbReference type="OrthoDB" id="1924702at2759"/>
<name>A0A8J4QF59_9ROSI</name>
<organism evidence="7 8">
    <name type="scientific">Castanea mollissima</name>
    <name type="common">Chinese chestnut</name>
    <dbReference type="NCBI Taxonomy" id="60419"/>
    <lineage>
        <taxon>Eukaryota</taxon>
        <taxon>Viridiplantae</taxon>
        <taxon>Streptophyta</taxon>
        <taxon>Embryophyta</taxon>
        <taxon>Tracheophyta</taxon>
        <taxon>Spermatophyta</taxon>
        <taxon>Magnoliopsida</taxon>
        <taxon>eudicotyledons</taxon>
        <taxon>Gunneridae</taxon>
        <taxon>Pentapetalae</taxon>
        <taxon>rosids</taxon>
        <taxon>fabids</taxon>
        <taxon>Fagales</taxon>
        <taxon>Fagaceae</taxon>
        <taxon>Castanea</taxon>
    </lineage>
</organism>
<dbReference type="Pfam" id="PF04819">
    <property type="entry name" value="DUF716"/>
    <property type="match status" value="1"/>
</dbReference>
<evidence type="ECO:0000256" key="2">
    <source>
        <dbReference type="ARBA" id="ARBA00006948"/>
    </source>
</evidence>
<keyword evidence="4 6" id="KW-1133">Transmembrane helix</keyword>
<comment type="caution">
    <text evidence="7">The sequence shown here is derived from an EMBL/GenBank/DDBJ whole genome shotgun (WGS) entry which is preliminary data.</text>
</comment>